<evidence type="ECO:0000256" key="1">
    <source>
        <dbReference type="ARBA" id="ARBA00022741"/>
    </source>
</evidence>
<dbReference type="RefSeq" id="WP_267542292.1">
    <property type="nucleotide sequence ID" value="NZ_JAPNKA010000001.1"/>
</dbReference>
<dbReference type="PROSITE" id="PS00676">
    <property type="entry name" value="SIGMA54_INTERACT_2"/>
    <property type="match status" value="1"/>
</dbReference>
<gene>
    <name evidence="5" type="ORF">OV287_04890</name>
</gene>
<evidence type="ECO:0000259" key="4">
    <source>
        <dbReference type="PROSITE" id="PS50045"/>
    </source>
</evidence>
<sequence>MLLLDSVNPDVLEALRELSHSGSARVLAVVTTRDALAGDAAWHLLQAGASDVLAWCHSKAPVAEIAARLTRWLQVEQLIRAPLVQSRLVGTSRTWLSTLRQLVEVAAFTDSSVLLLGESGTGKEEAARLIHALDPRAGRRELVVLDCTTVVPELSGSEFFGHERGAFTGAVAARDGAFALADGGTLFLDEVGELPLGLQAQLLRAVQEHSYKRVGSNVWHQTEFRLICATNRDLTTEVLRGGFRRDFFHRIASWSCRLPPLRERPEDVLPLVHHFLKELRPGQEPPELDAPVRGYLLTRQYPGNVRDLRQLVTRISKRHVGPGPITVGDIPPDELPREAIPDGWQGHGFEQAIRRALVLGAGLKDIGRAATEVAIQMVIADEAGNLQRAARRLGVTDRALQLRRAQRDSRPAPANKPAVPAR</sequence>
<evidence type="ECO:0000313" key="5">
    <source>
        <dbReference type="EMBL" id="MCY1073812.1"/>
    </source>
</evidence>
<proteinExistence type="predicted"/>
<reference evidence="5 6" key="1">
    <citation type="submission" date="2022-11" db="EMBL/GenBank/DDBJ databases">
        <title>Minimal conservation of predation-associated metabolite biosynthetic gene clusters underscores biosynthetic potential of Myxococcota including descriptions for ten novel species: Archangium lansinium sp. nov., Myxococcus landrumus sp. nov., Nannocystis bai.</title>
        <authorList>
            <person name="Ahearne A."/>
            <person name="Stevens C."/>
            <person name="Phillips K."/>
        </authorList>
    </citation>
    <scope>NUCLEOTIDE SEQUENCE [LARGE SCALE GENOMIC DNA]</scope>
    <source>
        <strain evidence="5 6">MIWBW</strain>
    </source>
</reference>
<keyword evidence="2" id="KW-0067">ATP-binding</keyword>
<dbReference type="EMBL" id="JAPNKA010000001">
    <property type="protein sequence ID" value="MCY1073812.1"/>
    <property type="molecule type" value="Genomic_DNA"/>
</dbReference>
<dbReference type="InterPro" id="IPR002078">
    <property type="entry name" value="Sigma_54_int"/>
</dbReference>
<dbReference type="Gene3D" id="1.10.8.60">
    <property type="match status" value="1"/>
</dbReference>
<name>A0ABT3ZWP0_9BACT</name>
<dbReference type="Pfam" id="PF25601">
    <property type="entry name" value="AAA_lid_14"/>
    <property type="match status" value="1"/>
</dbReference>
<protein>
    <submittedName>
        <fullName evidence="5">Sigma 54-interacting transcriptional regulator</fullName>
    </submittedName>
</protein>
<keyword evidence="1" id="KW-0547">Nucleotide-binding</keyword>
<dbReference type="SUPFAM" id="SSF52540">
    <property type="entry name" value="P-loop containing nucleoside triphosphate hydrolases"/>
    <property type="match status" value="1"/>
</dbReference>
<dbReference type="PANTHER" id="PTHR32071">
    <property type="entry name" value="TRANSCRIPTIONAL REGULATORY PROTEIN"/>
    <property type="match status" value="1"/>
</dbReference>
<dbReference type="SMART" id="SM00382">
    <property type="entry name" value="AAA"/>
    <property type="match status" value="1"/>
</dbReference>
<feature type="region of interest" description="Disordered" evidence="3">
    <location>
        <begin position="403"/>
        <end position="422"/>
    </location>
</feature>
<feature type="domain" description="Sigma-54 factor interaction" evidence="4">
    <location>
        <begin position="88"/>
        <end position="317"/>
    </location>
</feature>
<dbReference type="CDD" id="cd00009">
    <property type="entry name" value="AAA"/>
    <property type="match status" value="1"/>
</dbReference>
<keyword evidence="6" id="KW-1185">Reference proteome</keyword>
<evidence type="ECO:0000256" key="3">
    <source>
        <dbReference type="SAM" id="MobiDB-lite"/>
    </source>
</evidence>
<organism evidence="5 6">
    <name type="scientific">Archangium lansingense</name>
    <dbReference type="NCBI Taxonomy" id="2995310"/>
    <lineage>
        <taxon>Bacteria</taxon>
        <taxon>Pseudomonadati</taxon>
        <taxon>Myxococcota</taxon>
        <taxon>Myxococcia</taxon>
        <taxon>Myxococcales</taxon>
        <taxon>Cystobacterineae</taxon>
        <taxon>Archangiaceae</taxon>
        <taxon>Archangium</taxon>
    </lineage>
</organism>
<dbReference type="PROSITE" id="PS50045">
    <property type="entry name" value="SIGMA54_INTERACT_4"/>
    <property type="match status" value="1"/>
</dbReference>
<dbReference type="InterPro" id="IPR027417">
    <property type="entry name" value="P-loop_NTPase"/>
</dbReference>
<accession>A0ABT3ZWP0</accession>
<evidence type="ECO:0000313" key="6">
    <source>
        <dbReference type="Proteomes" id="UP001207654"/>
    </source>
</evidence>
<comment type="caution">
    <text evidence="5">The sequence shown here is derived from an EMBL/GenBank/DDBJ whole genome shotgun (WGS) entry which is preliminary data.</text>
</comment>
<dbReference type="Gene3D" id="3.40.50.300">
    <property type="entry name" value="P-loop containing nucleotide triphosphate hydrolases"/>
    <property type="match status" value="1"/>
</dbReference>
<dbReference type="InterPro" id="IPR003593">
    <property type="entry name" value="AAA+_ATPase"/>
</dbReference>
<evidence type="ECO:0000256" key="2">
    <source>
        <dbReference type="ARBA" id="ARBA00022840"/>
    </source>
</evidence>
<dbReference type="InterPro" id="IPR025943">
    <property type="entry name" value="Sigma_54_int_dom_ATP-bd_2"/>
</dbReference>
<dbReference type="InterPro" id="IPR058031">
    <property type="entry name" value="AAA_lid_NorR"/>
</dbReference>
<dbReference type="Proteomes" id="UP001207654">
    <property type="component" value="Unassembled WGS sequence"/>
</dbReference>
<dbReference type="Pfam" id="PF00158">
    <property type="entry name" value="Sigma54_activat"/>
    <property type="match status" value="1"/>
</dbReference>